<evidence type="ECO:0000259" key="4">
    <source>
        <dbReference type="Pfam" id="PF10374"/>
    </source>
</evidence>
<feature type="compositionally biased region" description="Polar residues" evidence="2">
    <location>
        <begin position="750"/>
        <end position="762"/>
    </location>
</feature>
<dbReference type="PANTHER" id="PTHR15696:SF36">
    <property type="entry name" value="NONSENSE-MEDIATED MRNA DECAY FACTOR"/>
    <property type="match status" value="1"/>
</dbReference>
<dbReference type="Pfam" id="PF10373">
    <property type="entry name" value="EST1_DNA_bind"/>
    <property type="match status" value="1"/>
</dbReference>
<feature type="compositionally biased region" description="Low complexity" evidence="2">
    <location>
        <begin position="681"/>
        <end position="699"/>
    </location>
</feature>
<feature type="region of interest" description="Disordered" evidence="2">
    <location>
        <begin position="662"/>
        <end position="699"/>
    </location>
</feature>
<feature type="compositionally biased region" description="Low complexity" evidence="2">
    <location>
        <begin position="860"/>
        <end position="884"/>
    </location>
</feature>
<accession>A0ABR1EZH1</accession>
<reference evidence="5 6" key="1">
    <citation type="submission" date="2024-03" db="EMBL/GenBank/DDBJ databases">
        <title>Genome-scale model development and genomic sequencing of the oleaginous clade Lipomyces.</title>
        <authorList>
            <consortium name="Lawrence Berkeley National Laboratory"/>
            <person name="Czajka J.J."/>
            <person name="Han Y."/>
            <person name="Kim J."/>
            <person name="Mondo S.J."/>
            <person name="Hofstad B.A."/>
            <person name="Robles A."/>
            <person name="Haridas S."/>
            <person name="Riley R."/>
            <person name="LaButti K."/>
            <person name="Pangilinan J."/>
            <person name="Andreopoulos W."/>
            <person name="Lipzen A."/>
            <person name="Yan J."/>
            <person name="Wang M."/>
            <person name="Ng V."/>
            <person name="Grigoriev I.V."/>
            <person name="Spatafora J.W."/>
            <person name="Magnuson J.K."/>
            <person name="Baker S.E."/>
            <person name="Pomraning K.R."/>
        </authorList>
    </citation>
    <scope>NUCLEOTIDE SEQUENCE [LARGE SCALE GENOMIC DNA]</scope>
    <source>
        <strain evidence="5 6">Phaff 52-87</strain>
    </source>
</reference>
<keyword evidence="1" id="KW-0539">Nucleus</keyword>
<comment type="subcellular location">
    <subcellularLocation>
        <location evidence="1">Nucleus</location>
    </subcellularLocation>
</comment>
<dbReference type="SUPFAM" id="SSF48452">
    <property type="entry name" value="TPR-like"/>
    <property type="match status" value="1"/>
</dbReference>
<organism evidence="5 6">
    <name type="scientific">Myxozyma melibiosi</name>
    <dbReference type="NCBI Taxonomy" id="54550"/>
    <lineage>
        <taxon>Eukaryota</taxon>
        <taxon>Fungi</taxon>
        <taxon>Dikarya</taxon>
        <taxon>Ascomycota</taxon>
        <taxon>Saccharomycotina</taxon>
        <taxon>Lipomycetes</taxon>
        <taxon>Lipomycetales</taxon>
        <taxon>Lipomycetaceae</taxon>
        <taxon>Myxozyma</taxon>
    </lineage>
</organism>
<protein>
    <recommendedName>
        <fullName evidence="1">Nonsense-mediated mRNA decay factor</fullName>
    </recommendedName>
</protein>
<dbReference type="Proteomes" id="UP001498771">
    <property type="component" value="Unassembled WGS sequence"/>
</dbReference>
<gene>
    <name evidence="5" type="ORF">BZA70DRAFT_291763</name>
</gene>
<dbReference type="EMBL" id="JBBJBU010000014">
    <property type="protein sequence ID" value="KAK7202955.1"/>
    <property type="molecule type" value="Genomic_DNA"/>
</dbReference>
<comment type="function">
    <text evidence="1">Plays a role in nonsense-mediated mRNA decay.</text>
</comment>
<sequence length="931" mass="101285">MAPRDTEMPRSVKAGGPIEQKLRDLRALIKVRPPYHKEVEELVIQIREAAMQSALADIEGASKANLDNDLWIKVHHPMNEAYAKLLSKIGPQMKTKPTEARKLQEFYVKFIKSAMYFYRSYIQALENKFGVQEIVPVVTRIRMQVGRGTQKERPNETIQTLVVRSCHRSLLSLGDLSRYREIHSLDFSGSSSDKDYRPAINYYTLAKELVPQDGSPYNQFAVISSLEGSVLGSTYHFYRSMCVEEPFPTASGNLVLSLRKTLKGSSGNLVPRNENGGDSRRRDELVVAALLEKFLHWHAQVTLQSSPKLKDAERDNFVDIDNLTAEIIAQLEADLKGRRLTTDILQRMVIINVAAYYVSTLDGSMSNNTQATNQFLAFNLKFFQSLLATMLSEMDVVRTRQAVDEVRDRGVSAVARRLLPAVRIYSLWIRITVATIQQKSVPGNLTSFKDAVIGDLAAFWNEYCDAMSSASIVFGSLSFEKNDTLLKEDLELIGFKPLQSGLTGIRAEALYKNISELEACTSRAHPTEEAFWRISDILADADVLANKEEVPIVYEDEKYVYFPPPATSTPADGAAAAPPPDFNSQPLYPHPSLSQNQPQAAFVDPAIASFADKRGNTAAAADPLDSRMMSAMVDSLLEDEFGNPGQQRKDDELKRNSEQENIEKNGAQAGPTFGSFSSPWPTTSMLPSMPATTTPASPAGPSTFSANQNLMQQFYSPLTSGGAFNSVAGTSDYLHQPFAPNNGYYGFPASSTTAGPAQSAAQHQLYGGNPQPSQTSFDPFMTGFSPFSQQQRQSELRPEANNRWDLAQPATGSPSNHASSSAVGGSSLSGKPAASQYNPPLQFFPPQVARQKFRSSTGKPTPLSSPAAGPTSSSTGSGSSAVGSNISNANQRNNGGGGTISPIGRSSPAKKDRVMGGGSNGKTGGGVGQLF</sequence>
<keyword evidence="1" id="KW-0866">Nonsense-mediated mRNA decay</keyword>
<dbReference type="Gene3D" id="1.25.40.10">
    <property type="entry name" value="Tetratricopeptide repeat domain"/>
    <property type="match status" value="1"/>
</dbReference>
<dbReference type="PANTHER" id="PTHR15696">
    <property type="entry name" value="SMG-7 SUPPRESSOR WITH MORPHOLOGICAL EFFECT ON GENITALIA PROTEIN 7"/>
    <property type="match status" value="1"/>
</dbReference>
<dbReference type="InterPro" id="IPR045153">
    <property type="entry name" value="Est1/Ebs1-like"/>
</dbReference>
<feature type="region of interest" description="Disordered" evidence="2">
    <location>
        <begin position="564"/>
        <end position="598"/>
    </location>
</feature>
<feature type="region of interest" description="Disordered" evidence="2">
    <location>
        <begin position="750"/>
        <end position="931"/>
    </location>
</feature>
<dbReference type="InterPro" id="IPR019458">
    <property type="entry name" value="Est1-like_N"/>
</dbReference>
<name>A0ABR1EZH1_9ASCO</name>
<feature type="domain" description="DNA/RNA-binding" evidence="3">
    <location>
        <begin position="199"/>
        <end position="500"/>
    </location>
</feature>
<evidence type="ECO:0000256" key="2">
    <source>
        <dbReference type="SAM" id="MobiDB-lite"/>
    </source>
</evidence>
<feature type="compositionally biased region" description="Polar residues" evidence="2">
    <location>
        <begin position="582"/>
        <end position="598"/>
    </location>
</feature>
<keyword evidence="6" id="KW-1185">Reference proteome</keyword>
<comment type="caution">
    <text evidence="5">The sequence shown here is derived from an EMBL/GenBank/DDBJ whole genome shotgun (WGS) entry which is preliminary data.</text>
</comment>
<dbReference type="Pfam" id="PF10374">
    <property type="entry name" value="EST1"/>
    <property type="match status" value="1"/>
</dbReference>
<dbReference type="InterPro" id="IPR018834">
    <property type="entry name" value="DNA/RNA-bd_Est1-type"/>
</dbReference>
<feature type="compositionally biased region" description="Gly residues" evidence="2">
    <location>
        <begin position="915"/>
        <end position="931"/>
    </location>
</feature>
<proteinExistence type="predicted"/>
<dbReference type="RefSeq" id="XP_064765988.1">
    <property type="nucleotide sequence ID" value="XM_064914329.1"/>
</dbReference>
<dbReference type="InterPro" id="IPR011990">
    <property type="entry name" value="TPR-like_helical_dom_sf"/>
</dbReference>
<feature type="compositionally biased region" description="Low complexity" evidence="2">
    <location>
        <begin position="818"/>
        <end position="830"/>
    </location>
</feature>
<evidence type="ECO:0000313" key="5">
    <source>
        <dbReference type="EMBL" id="KAK7202955.1"/>
    </source>
</evidence>
<evidence type="ECO:0000256" key="1">
    <source>
        <dbReference type="RuleBase" id="RU369098"/>
    </source>
</evidence>
<feature type="domain" description="Telomerase activating protein Est1-like N-terminal" evidence="4">
    <location>
        <begin position="66"/>
        <end position="183"/>
    </location>
</feature>
<evidence type="ECO:0000259" key="3">
    <source>
        <dbReference type="Pfam" id="PF10373"/>
    </source>
</evidence>
<dbReference type="GeneID" id="90039841"/>
<evidence type="ECO:0000313" key="6">
    <source>
        <dbReference type="Proteomes" id="UP001498771"/>
    </source>
</evidence>